<dbReference type="PANTHER" id="PTHR34605">
    <property type="entry name" value="PHAGE_INTEGRASE DOMAIN-CONTAINING PROTEIN"/>
    <property type="match status" value="1"/>
</dbReference>
<comment type="caution">
    <text evidence="1">The sequence shown here is derived from an EMBL/GenBank/DDBJ whole genome shotgun (WGS) entry which is preliminary data.</text>
</comment>
<dbReference type="PANTHER" id="PTHR34605:SF3">
    <property type="entry name" value="P CELL-TYPE AGGLUTINATION PROTEIN MAP4-LIKE-RELATED"/>
    <property type="match status" value="1"/>
</dbReference>
<dbReference type="InterPro" id="IPR052925">
    <property type="entry name" value="Phage_Integrase-like_Recomb"/>
</dbReference>
<dbReference type="EMBL" id="PGCJ01000723">
    <property type="protein sequence ID" value="PLW23401.1"/>
    <property type="molecule type" value="Genomic_DNA"/>
</dbReference>
<accession>A0A2N5TD35</accession>
<name>A0A2N5TD35_9BASI</name>
<sequence>MIIKLAKIPAFTSNGSVKKEMLPQDLHFLKGFKPNTLTGYNTAVNKFLKYMKEAGDPIFTLPVSEDNIYAWHLLHNAAYPEQVEKRVKVLLRASAKADANEPPKAKKGAVHLKHLVHLAEVLANGGPKEHAVFDLALVAFWGMARLGEITSPIATGEPDPRTLVLAKDVAWEEEGGKTLAVVTLRDAKMCKPGVLRKKS</sequence>
<organism evidence="1 2">
    <name type="scientific">Puccinia coronata f. sp. avenae</name>
    <dbReference type="NCBI Taxonomy" id="200324"/>
    <lineage>
        <taxon>Eukaryota</taxon>
        <taxon>Fungi</taxon>
        <taxon>Dikarya</taxon>
        <taxon>Basidiomycota</taxon>
        <taxon>Pucciniomycotina</taxon>
        <taxon>Pucciniomycetes</taxon>
        <taxon>Pucciniales</taxon>
        <taxon>Pucciniaceae</taxon>
        <taxon>Puccinia</taxon>
    </lineage>
</organism>
<proteinExistence type="predicted"/>
<dbReference type="OrthoDB" id="3254696at2759"/>
<dbReference type="AlphaFoldDB" id="A0A2N5TD35"/>
<gene>
    <name evidence="1" type="ORF">PCANC_28350</name>
</gene>
<dbReference type="Proteomes" id="UP000235388">
    <property type="component" value="Unassembled WGS sequence"/>
</dbReference>
<protein>
    <recommendedName>
        <fullName evidence="3">Core-binding (CB) domain-containing protein</fullName>
    </recommendedName>
</protein>
<keyword evidence="2" id="KW-1185">Reference proteome</keyword>
<reference evidence="1 2" key="1">
    <citation type="submission" date="2017-11" db="EMBL/GenBank/DDBJ databases">
        <title>De novo assembly and phasing of dikaryotic genomes from two isolates of Puccinia coronata f. sp. avenae, the causal agent of oat crown rust.</title>
        <authorList>
            <person name="Miller M.E."/>
            <person name="Zhang Y."/>
            <person name="Omidvar V."/>
            <person name="Sperschneider J."/>
            <person name="Schwessinger B."/>
            <person name="Raley C."/>
            <person name="Palmer J.M."/>
            <person name="Garnica D."/>
            <person name="Upadhyaya N."/>
            <person name="Rathjen J."/>
            <person name="Taylor J.M."/>
            <person name="Park R.F."/>
            <person name="Dodds P.N."/>
            <person name="Hirsch C.D."/>
            <person name="Kianian S.F."/>
            <person name="Figueroa M."/>
        </authorList>
    </citation>
    <scope>NUCLEOTIDE SEQUENCE [LARGE SCALE GENOMIC DNA]</scope>
    <source>
        <strain evidence="1">12NC29</strain>
    </source>
</reference>
<evidence type="ECO:0000313" key="2">
    <source>
        <dbReference type="Proteomes" id="UP000235388"/>
    </source>
</evidence>
<evidence type="ECO:0008006" key="3">
    <source>
        <dbReference type="Google" id="ProtNLM"/>
    </source>
</evidence>
<evidence type="ECO:0000313" key="1">
    <source>
        <dbReference type="EMBL" id="PLW23401.1"/>
    </source>
</evidence>